<dbReference type="Gene3D" id="3.40.50.720">
    <property type="entry name" value="NAD(P)-binding Rossmann-like Domain"/>
    <property type="match status" value="2"/>
</dbReference>
<evidence type="ECO:0000313" key="15">
    <source>
        <dbReference type="Proteomes" id="UP000481339"/>
    </source>
</evidence>
<evidence type="ECO:0000256" key="9">
    <source>
        <dbReference type="ARBA" id="ARBA00048126"/>
    </source>
</evidence>
<evidence type="ECO:0000313" key="14">
    <source>
        <dbReference type="EMBL" id="KAB1632271.1"/>
    </source>
</evidence>
<accession>A0A7C8FR30</accession>
<keyword evidence="4" id="KW-0028">Amino-acid biosynthesis</keyword>
<name>A0A7C8FR30_9MICO</name>
<feature type="domain" description="D-isomer specific 2-hydroxyacid dehydrogenase NAD-binding" evidence="12">
    <location>
        <begin position="110"/>
        <end position="285"/>
    </location>
</feature>
<dbReference type="Proteomes" id="UP000481339">
    <property type="component" value="Unassembled WGS sequence"/>
</dbReference>
<evidence type="ECO:0000259" key="11">
    <source>
        <dbReference type="Pfam" id="PF00389"/>
    </source>
</evidence>
<comment type="catalytic activity">
    <reaction evidence="9">
        <text>(R)-2-hydroxyglutarate + NAD(+) = 2-oxoglutarate + NADH + H(+)</text>
        <dbReference type="Rhea" id="RHEA:49612"/>
        <dbReference type="ChEBI" id="CHEBI:15378"/>
        <dbReference type="ChEBI" id="CHEBI:15801"/>
        <dbReference type="ChEBI" id="CHEBI:16810"/>
        <dbReference type="ChEBI" id="CHEBI:57540"/>
        <dbReference type="ChEBI" id="CHEBI:57945"/>
        <dbReference type="EC" id="1.1.1.399"/>
    </reaction>
</comment>
<evidence type="ECO:0000256" key="2">
    <source>
        <dbReference type="ARBA" id="ARBA00005854"/>
    </source>
</evidence>
<dbReference type="AlphaFoldDB" id="A0A7C8FR30"/>
<evidence type="ECO:0000259" key="13">
    <source>
        <dbReference type="Pfam" id="PF22629"/>
    </source>
</evidence>
<proteinExistence type="inferred from homology"/>
<dbReference type="FunFam" id="3.40.50.720:FF:000041">
    <property type="entry name" value="D-3-phosphoglycerate dehydrogenase"/>
    <property type="match status" value="1"/>
</dbReference>
<dbReference type="InterPro" id="IPR050857">
    <property type="entry name" value="D-2-hydroxyacid_DH"/>
</dbReference>
<dbReference type="GO" id="GO:0047545">
    <property type="term" value="F:(S)-2-hydroxyglutarate dehydrogenase activity"/>
    <property type="evidence" value="ECO:0007669"/>
    <property type="project" value="UniProtKB-ARBA"/>
</dbReference>
<evidence type="ECO:0000256" key="8">
    <source>
        <dbReference type="ARBA" id="ARBA00030455"/>
    </source>
</evidence>
<dbReference type="InterPro" id="IPR029752">
    <property type="entry name" value="D-isomer_DH_CS1"/>
</dbReference>
<evidence type="ECO:0000256" key="4">
    <source>
        <dbReference type="ARBA" id="ARBA00022605"/>
    </source>
</evidence>
<dbReference type="CDD" id="cd12176">
    <property type="entry name" value="PGDH_3"/>
    <property type="match status" value="1"/>
</dbReference>
<evidence type="ECO:0000256" key="6">
    <source>
        <dbReference type="ARBA" id="ARBA00023027"/>
    </source>
</evidence>
<dbReference type="SUPFAM" id="SSF51735">
    <property type="entry name" value="NAD(P)-binding Rossmann-fold domains"/>
    <property type="match status" value="1"/>
</dbReference>
<dbReference type="GO" id="GO:0051287">
    <property type="term" value="F:NAD binding"/>
    <property type="evidence" value="ECO:0007669"/>
    <property type="project" value="InterPro"/>
</dbReference>
<dbReference type="PANTHER" id="PTHR42789:SF1">
    <property type="entry name" value="D-ISOMER SPECIFIC 2-HYDROXYACID DEHYDROGENASE FAMILY PROTEIN (AFU_ORTHOLOGUE AFUA_6G10090)"/>
    <property type="match status" value="1"/>
</dbReference>
<evidence type="ECO:0000259" key="12">
    <source>
        <dbReference type="Pfam" id="PF02826"/>
    </source>
</evidence>
<dbReference type="NCBIfam" id="NF008759">
    <property type="entry name" value="PRK11790.1"/>
    <property type="match status" value="1"/>
</dbReference>
<dbReference type="Pfam" id="PF02826">
    <property type="entry name" value="2-Hacid_dh_C"/>
    <property type="match status" value="1"/>
</dbReference>
<organism evidence="14 15">
    <name type="scientific">Pseudoclavibacter caeni</name>
    <dbReference type="NCBI Taxonomy" id="908846"/>
    <lineage>
        <taxon>Bacteria</taxon>
        <taxon>Bacillati</taxon>
        <taxon>Actinomycetota</taxon>
        <taxon>Actinomycetes</taxon>
        <taxon>Micrococcales</taxon>
        <taxon>Microbacteriaceae</taxon>
        <taxon>Pseudoclavibacter</taxon>
    </lineage>
</organism>
<dbReference type="InterPro" id="IPR006140">
    <property type="entry name" value="D-isomer_DH_NAD-bd"/>
</dbReference>
<dbReference type="SUPFAM" id="SSF52283">
    <property type="entry name" value="Formate/glycerate dehydrogenase catalytic domain-like"/>
    <property type="match status" value="1"/>
</dbReference>
<comment type="similarity">
    <text evidence="2 10">Belongs to the D-isomer specific 2-hydroxyacid dehydrogenase family.</text>
</comment>
<dbReference type="Pfam" id="PF00389">
    <property type="entry name" value="2-Hacid_dh"/>
    <property type="match status" value="1"/>
</dbReference>
<dbReference type="InterPro" id="IPR045865">
    <property type="entry name" value="ACT-like_dom_sf"/>
</dbReference>
<keyword evidence="6" id="KW-0520">NAD</keyword>
<evidence type="ECO:0000256" key="7">
    <source>
        <dbReference type="ARBA" id="ARBA00029440"/>
    </source>
</evidence>
<evidence type="ECO:0000256" key="10">
    <source>
        <dbReference type="RuleBase" id="RU003719"/>
    </source>
</evidence>
<comment type="caution">
    <text evidence="14">The sequence shown here is derived from an EMBL/GenBank/DDBJ whole genome shotgun (WGS) entry which is preliminary data.</text>
</comment>
<dbReference type="PROSITE" id="PS00671">
    <property type="entry name" value="D_2_HYDROXYACID_DH_3"/>
    <property type="match status" value="1"/>
</dbReference>
<evidence type="ECO:0000256" key="1">
    <source>
        <dbReference type="ARBA" id="ARBA00003800"/>
    </source>
</evidence>
<dbReference type="EC" id="1.1.1.399" evidence="3"/>
<comment type="pathway">
    <text evidence="7">Amino-acid biosynthesis.</text>
</comment>
<dbReference type="GO" id="GO:0006564">
    <property type="term" value="P:L-serine biosynthetic process"/>
    <property type="evidence" value="ECO:0007669"/>
    <property type="project" value="UniProtKB-ARBA"/>
</dbReference>
<dbReference type="SUPFAM" id="SSF55021">
    <property type="entry name" value="ACT-like"/>
    <property type="match status" value="1"/>
</dbReference>
<feature type="domain" description="Acetolactate synthase small subunit-like ACT" evidence="13">
    <location>
        <begin position="332"/>
        <end position="394"/>
    </location>
</feature>
<dbReference type="InterPro" id="IPR036291">
    <property type="entry name" value="NAD(P)-bd_dom_sf"/>
</dbReference>
<dbReference type="OrthoDB" id="9793626at2"/>
<dbReference type="RefSeq" id="WP_158036049.1">
    <property type="nucleotide sequence ID" value="NZ_BAAAZV010000017.1"/>
</dbReference>
<dbReference type="GO" id="GO:0004617">
    <property type="term" value="F:phosphoglycerate dehydrogenase activity"/>
    <property type="evidence" value="ECO:0007669"/>
    <property type="project" value="UniProtKB-ARBA"/>
</dbReference>
<reference evidence="14 15" key="1">
    <citation type="submission" date="2019-09" db="EMBL/GenBank/DDBJ databases">
        <title>Phylogeny of genus Pseudoclavibacter and closely related genus.</title>
        <authorList>
            <person name="Li Y."/>
        </authorList>
    </citation>
    <scope>NUCLEOTIDE SEQUENCE [LARGE SCALE GENOMIC DNA]</scope>
    <source>
        <strain evidence="14 15">JCM 16921</strain>
    </source>
</reference>
<feature type="domain" description="D-isomer specific 2-hydroxyacid dehydrogenase catalytic" evidence="11">
    <location>
        <begin position="6"/>
        <end position="317"/>
    </location>
</feature>
<dbReference type="EMBL" id="WBKA01000003">
    <property type="protein sequence ID" value="KAB1632271.1"/>
    <property type="molecule type" value="Genomic_DNA"/>
</dbReference>
<keyword evidence="15" id="KW-1185">Reference proteome</keyword>
<evidence type="ECO:0000256" key="3">
    <source>
        <dbReference type="ARBA" id="ARBA00013001"/>
    </source>
</evidence>
<dbReference type="InterPro" id="IPR029753">
    <property type="entry name" value="D-isomer_DH_CS"/>
</dbReference>
<dbReference type="Pfam" id="PF22629">
    <property type="entry name" value="ACT_AHAS_ss"/>
    <property type="match status" value="1"/>
</dbReference>
<comment type="function">
    <text evidence="1">Catalyzes the reversible oxidation of 3-phospho-D-glycerate to 3-phosphonooxypyruvate, the first step of the phosphorylated L-serine biosynthesis pathway. Also catalyzes the reversible oxidation of 2-hydroxyglutarate to 2-oxoglutarate.</text>
</comment>
<evidence type="ECO:0000256" key="5">
    <source>
        <dbReference type="ARBA" id="ARBA00023002"/>
    </source>
</evidence>
<dbReference type="PROSITE" id="PS00065">
    <property type="entry name" value="D_2_HYDROXYACID_DH_1"/>
    <property type="match status" value="1"/>
</dbReference>
<sequence>MVQKALLLENIHPLAVSNLKARGFEVATVGGALDEDELIEQLADVTVLGIRSKTQVTDHVLASAPNLEAVGAFSIGTNQIDLPAAARRGIAVFNAPYSNTRSVVELVIGEIVMLVRHIPQKDRLAHRGVWDKSATGSHEVRHRTLGIIGYGNIGAQLSVVAEAMGMKVIFYDLQEKLAMGNAERRHSLEDLLAEADIVTLHVDGRKSNTGFFGAEQFAAMKDGAMFINNSRGFVVDVDALVESLRSSHLGGAAIDVYPAEPKKRGDAFDTPLAQFDNVILTPHIGGSTEEAQRNIGRFVSGKLIDYIKHGDTSLSVNLPTLTLPWHEGIHRIAHIHRNIPGVLAKVNNSLSELGVNIDSQVLATRGELGYSVTDVNAWVADEVLDVLRGMDETIRLRIMG</sequence>
<dbReference type="Gene3D" id="3.30.70.260">
    <property type="match status" value="1"/>
</dbReference>
<keyword evidence="5 10" id="KW-0560">Oxidoreductase</keyword>
<dbReference type="InterPro" id="IPR054480">
    <property type="entry name" value="AHAS_small-like_ACT"/>
</dbReference>
<dbReference type="InterPro" id="IPR006139">
    <property type="entry name" value="D-isomer_2_OHA_DH_cat_dom"/>
</dbReference>
<dbReference type="CDD" id="cd04901">
    <property type="entry name" value="ACT_3PGDH"/>
    <property type="match status" value="1"/>
</dbReference>
<protein>
    <recommendedName>
        <fullName evidence="8">2-oxoglutarate reductase</fullName>
        <ecNumber evidence="3">1.1.1.399</ecNumber>
    </recommendedName>
    <alternativeName>
        <fullName evidence="8">2-oxoglutarate reductase</fullName>
    </alternativeName>
</protein>
<dbReference type="PANTHER" id="PTHR42789">
    <property type="entry name" value="D-ISOMER SPECIFIC 2-HYDROXYACID DEHYDROGENASE FAMILY PROTEIN (AFU_ORTHOLOGUE AFUA_6G10090)"/>
    <property type="match status" value="1"/>
</dbReference>
<gene>
    <name evidence="14" type="primary">serA</name>
    <name evidence="14" type="ORF">F8O02_04435</name>
</gene>